<comment type="caution">
    <text evidence="1">The sequence shown here is derived from an EMBL/GenBank/DDBJ whole genome shotgun (WGS) entry which is preliminary data.</text>
</comment>
<sequence>MSAQSAQLAPMPRGIRRVLNRREFHAVLFGNSALMASTRNGGVADTHDRAVPVKASALLAFAPSEEQ</sequence>
<evidence type="ECO:0000313" key="1">
    <source>
        <dbReference type="EMBL" id="RLQ85624.1"/>
    </source>
</evidence>
<dbReference type="AlphaFoldDB" id="A0A3L7J517"/>
<dbReference type="RefSeq" id="WP_121657988.1">
    <property type="nucleotide sequence ID" value="NZ_BMEK01000001.1"/>
</dbReference>
<name>A0A3L7J517_9MICO</name>
<organism evidence="1 2">
    <name type="scientific">Mycetocola zhadangensis</name>
    <dbReference type="NCBI Taxonomy" id="1164595"/>
    <lineage>
        <taxon>Bacteria</taxon>
        <taxon>Bacillati</taxon>
        <taxon>Actinomycetota</taxon>
        <taxon>Actinomycetes</taxon>
        <taxon>Micrococcales</taxon>
        <taxon>Microbacteriaceae</taxon>
        <taxon>Mycetocola</taxon>
    </lineage>
</organism>
<accession>A0A3L7J517</accession>
<reference evidence="1 2" key="1">
    <citation type="submission" date="2018-10" db="EMBL/GenBank/DDBJ databases">
        <authorList>
            <person name="Li J."/>
        </authorList>
    </citation>
    <scope>NUCLEOTIDE SEQUENCE [LARGE SCALE GENOMIC DNA]</scope>
    <source>
        <strain evidence="1 2">ZD1-4</strain>
    </source>
</reference>
<dbReference type="Proteomes" id="UP000282460">
    <property type="component" value="Unassembled WGS sequence"/>
</dbReference>
<proteinExistence type="predicted"/>
<keyword evidence="2" id="KW-1185">Reference proteome</keyword>
<gene>
    <name evidence="1" type="ORF">D9V28_01725</name>
</gene>
<protein>
    <submittedName>
        <fullName evidence="1">Uncharacterized protein</fullName>
    </submittedName>
</protein>
<evidence type="ECO:0000313" key="2">
    <source>
        <dbReference type="Proteomes" id="UP000282460"/>
    </source>
</evidence>
<dbReference type="EMBL" id="RCWJ01000001">
    <property type="protein sequence ID" value="RLQ85624.1"/>
    <property type="molecule type" value="Genomic_DNA"/>
</dbReference>